<dbReference type="Proteomes" id="UP000464577">
    <property type="component" value="Chromosome"/>
</dbReference>
<dbReference type="KEGG" id="senf:GJR95_37160"/>
<dbReference type="RefSeq" id="WP_232540983.1">
    <property type="nucleotide sequence ID" value="NZ_CP045997.1"/>
</dbReference>
<proteinExistence type="predicted"/>
<evidence type="ECO:0000313" key="2">
    <source>
        <dbReference type="Proteomes" id="UP000464577"/>
    </source>
</evidence>
<organism evidence="1 2">
    <name type="scientific">Spirosoma endbachense</name>
    <dbReference type="NCBI Taxonomy" id="2666025"/>
    <lineage>
        <taxon>Bacteria</taxon>
        <taxon>Pseudomonadati</taxon>
        <taxon>Bacteroidota</taxon>
        <taxon>Cytophagia</taxon>
        <taxon>Cytophagales</taxon>
        <taxon>Cytophagaceae</taxon>
        <taxon>Spirosoma</taxon>
    </lineage>
</organism>
<dbReference type="AlphaFoldDB" id="A0A6P1W4G0"/>
<sequence>MIEAFCHEVIMKWSTTSKNLRYDKEFYEEVRNLSSRAALVTSTAKRLQVVRSAMRHLMMKSKELEEVLLSEYQLSKDWLGFTLVR</sequence>
<gene>
    <name evidence="1" type="ORF">GJR95_37160</name>
</gene>
<evidence type="ECO:0000313" key="1">
    <source>
        <dbReference type="EMBL" id="QHW00314.1"/>
    </source>
</evidence>
<dbReference type="EMBL" id="CP045997">
    <property type="protein sequence ID" value="QHW00314.1"/>
    <property type="molecule type" value="Genomic_DNA"/>
</dbReference>
<protein>
    <submittedName>
        <fullName evidence="1">Uncharacterized protein</fullName>
    </submittedName>
</protein>
<accession>A0A6P1W4G0</accession>
<reference evidence="1 2" key="1">
    <citation type="submission" date="2019-11" db="EMBL/GenBank/DDBJ databases">
        <title>Spirosoma endbachense sp. nov., isolated from a natural salt meadow.</title>
        <authorList>
            <person name="Rojas J."/>
            <person name="Ambika Manirajan B."/>
            <person name="Ratering S."/>
            <person name="Suarez C."/>
            <person name="Geissler-Plaum R."/>
            <person name="Schnell S."/>
        </authorList>
    </citation>
    <scope>NUCLEOTIDE SEQUENCE [LARGE SCALE GENOMIC DNA]</scope>
    <source>
        <strain evidence="1 2">I-24</strain>
    </source>
</reference>
<keyword evidence="2" id="KW-1185">Reference proteome</keyword>
<name>A0A6P1W4G0_9BACT</name>